<name>A0A8C9RBP3_SCLFO</name>
<dbReference type="GO" id="GO:0022890">
    <property type="term" value="F:inorganic cation transmembrane transporter activity"/>
    <property type="evidence" value="ECO:0007669"/>
    <property type="project" value="TreeGrafter"/>
</dbReference>
<comment type="subcellular location">
    <subcellularLocation>
        <location evidence="1">Membrane</location>
    </subcellularLocation>
</comment>
<dbReference type="GO" id="GO:0072546">
    <property type="term" value="C:EMC complex"/>
    <property type="evidence" value="ECO:0007669"/>
    <property type="project" value="TreeGrafter"/>
</dbReference>
<reference evidence="4" key="3">
    <citation type="submission" date="2025-09" db="UniProtKB">
        <authorList>
            <consortium name="Ensembl"/>
        </authorList>
    </citation>
    <scope>IDENTIFICATION</scope>
</reference>
<protein>
    <submittedName>
        <fullName evidence="4">Uncharacterized protein</fullName>
    </submittedName>
</protein>
<feature type="signal peptide" evidence="3">
    <location>
        <begin position="1"/>
        <end position="24"/>
    </location>
</feature>
<dbReference type="GO" id="GO:0005794">
    <property type="term" value="C:Golgi apparatus"/>
    <property type="evidence" value="ECO:0007669"/>
    <property type="project" value="TreeGrafter"/>
</dbReference>
<dbReference type="OrthoDB" id="44756at2759"/>
<proteinExistence type="predicted"/>
<evidence type="ECO:0000313" key="4">
    <source>
        <dbReference type="Ensembl" id="ENSSFOP00015013340.2"/>
    </source>
</evidence>
<evidence type="ECO:0000256" key="3">
    <source>
        <dbReference type="SAM" id="SignalP"/>
    </source>
</evidence>
<keyword evidence="2" id="KW-0472">Membrane</keyword>
<dbReference type="GO" id="GO:0005769">
    <property type="term" value="C:early endosome"/>
    <property type="evidence" value="ECO:0007669"/>
    <property type="project" value="TreeGrafter"/>
</dbReference>
<keyword evidence="5" id="KW-1185">Reference proteome</keyword>
<reference evidence="4" key="2">
    <citation type="submission" date="2025-08" db="UniProtKB">
        <authorList>
            <consortium name="Ensembl"/>
        </authorList>
    </citation>
    <scope>IDENTIFICATION</scope>
</reference>
<dbReference type="Proteomes" id="UP000694397">
    <property type="component" value="Chromosome 13"/>
</dbReference>
<sequence>IRMASSVWKGRCCVVVGLLALGHAALLAAPREYDRNGTVRIAGEFKNADASSELRNKAFDTLRNRPSFSMFNHRGGVLFRPLEQEASQSSAPQALPSNPLWLRKFHFHI</sequence>
<accession>A0A8C9RBP3</accession>
<dbReference type="GO" id="GO:0005886">
    <property type="term" value="C:plasma membrane"/>
    <property type="evidence" value="ECO:0007669"/>
    <property type="project" value="TreeGrafter"/>
</dbReference>
<feature type="chain" id="PRO_5034352463" evidence="3">
    <location>
        <begin position="25"/>
        <end position="109"/>
    </location>
</feature>
<organism evidence="4 5">
    <name type="scientific">Scleropages formosus</name>
    <name type="common">Asian bonytongue</name>
    <name type="synonym">Osteoglossum formosum</name>
    <dbReference type="NCBI Taxonomy" id="113540"/>
    <lineage>
        <taxon>Eukaryota</taxon>
        <taxon>Metazoa</taxon>
        <taxon>Chordata</taxon>
        <taxon>Craniata</taxon>
        <taxon>Vertebrata</taxon>
        <taxon>Euteleostomi</taxon>
        <taxon>Actinopterygii</taxon>
        <taxon>Neopterygii</taxon>
        <taxon>Teleostei</taxon>
        <taxon>Osteoglossocephala</taxon>
        <taxon>Osteoglossomorpha</taxon>
        <taxon>Osteoglossiformes</taxon>
        <taxon>Osteoglossidae</taxon>
        <taxon>Scleropages</taxon>
    </lineage>
</organism>
<dbReference type="GeneTree" id="ENSGT00510000047104"/>
<dbReference type="PANTHER" id="PTHR21181:SF7">
    <property type="entry name" value="ER MEMBRANE PROTEIN COMPLEX SUBUNIT 5"/>
    <property type="match status" value="1"/>
</dbReference>
<reference evidence="4 5" key="1">
    <citation type="submission" date="2019-04" db="EMBL/GenBank/DDBJ databases">
        <authorList>
            <consortium name="Wellcome Sanger Institute Data Sharing"/>
        </authorList>
    </citation>
    <scope>NUCLEOTIDE SEQUENCE [LARGE SCALE GENOMIC DNA]</scope>
</reference>
<keyword evidence="3" id="KW-0732">Signal</keyword>
<evidence type="ECO:0000256" key="1">
    <source>
        <dbReference type="ARBA" id="ARBA00004370"/>
    </source>
</evidence>
<dbReference type="PANTHER" id="PTHR21181">
    <property type="match status" value="1"/>
</dbReference>
<dbReference type="AlphaFoldDB" id="A0A8C9RBP3"/>
<dbReference type="Ensembl" id="ENSSFOT00015013506.2">
    <property type="protein sequence ID" value="ENSSFOP00015013340.2"/>
    <property type="gene ID" value="ENSSFOG00015008590.2"/>
</dbReference>
<evidence type="ECO:0000256" key="2">
    <source>
        <dbReference type="ARBA" id="ARBA00023136"/>
    </source>
</evidence>
<evidence type="ECO:0000313" key="5">
    <source>
        <dbReference type="Proteomes" id="UP000694397"/>
    </source>
</evidence>